<dbReference type="Gene3D" id="3.40.50.2300">
    <property type="match status" value="1"/>
</dbReference>
<dbReference type="SUPFAM" id="SSF53098">
    <property type="entry name" value="Ribonuclease H-like"/>
    <property type="match status" value="1"/>
</dbReference>
<dbReference type="InterPro" id="IPR045246">
    <property type="entry name" value="Piwi_ago-like"/>
</dbReference>
<dbReference type="AlphaFoldDB" id="W7T785"/>
<sequence length="848" mass="94603">MWRRSPCPSTSLDGNKVLYQYDVAIAEASGQPIDKLPALKSRMILKAALAQARSPDIPALPVAYDGQKNLFTVNDTVLGGTRTLTARLERKGGGKKKKKEEEQSLDEYRVQVQMVGERRMTDIVDYVQGRDTSARPQDMINALDVVMKEEALKLYVEIGRAKFFSPENPATIFNGLFHAYRGFFQSLRPTQSGLTLNVDQAVAAVMRDQPLEEFVGALLHMDAPPRRLDERQARAVSKAVKGLKIEVTHRSSGRTYTVMGLSPQPADQIRFMNEEVGAEQTIAAYFQSKYKKQLRYPSLHCVRMGSKRKPTFFPIEVCKVVAGQRIPEQFIPNVAADIVDIAAVPPSNRFNKVYKQVQAIAASGKLAAQFGLKLEPKVLRVKGRFLPSPRVTVKGFNGRELTEQTSGGVWSLIKKIFYSPASLSHWSVVSFCGRHRLDDQTVGNYIDGLRDALGKTGVRAPPPEKVIFAEDKQDTVSNCLRKVLRYGPGEKQGDPSKVVTQLVVCLIEKEVPIYTEVKRAAETVHGVMTQCVTRDNVRKCNFMTNVNISLKVNEKLGGINSIVAKEHMSYIQKNRVMILGADVNHARVGSMRPSFAAVTGSLDADARRHTAVLQAQSPRLEIIQDLSNMVQKLLLKFHKTTGSLPHKLIFYRDGVSEGQFKEVLQYEVPAVKSACSRINSKYEPSLTFIVVQKRHNTRFNGVERAEQDGKSGNLKSGLVVDAGVCHPFEYDFFLLSHAGLKGTSKPSYYRVLRDESKMGPDELQQLTYFLCHNYARCTRSVSMVPAVYYSHLAAKRAQIFLTDDALASESGTEMSTDGNDETDIYAGINWDGTMIKMKSPVVDNMWFL</sequence>
<dbReference type="Pfam" id="PF02170">
    <property type="entry name" value="PAZ"/>
    <property type="match status" value="1"/>
</dbReference>
<evidence type="ECO:0000313" key="5">
    <source>
        <dbReference type="Proteomes" id="UP000019335"/>
    </source>
</evidence>
<dbReference type="EMBL" id="AZIL01002198">
    <property type="protein sequence ID" value="EWM22342.1"/>
    <property type="molecule type" value="Genomic_DNA"/>
</dbReference>
<keyword evidence="5" id="KW-1185">Reference proteome</keyword>
<feature type="domain" description="Piwi" evidence="3">
    <location>
        <begin position="502"/>
        <end position="802"/>
    </location>
</feature>
<dbReference type="SUPFAM" id="SSF101690">
    <property type="entry name" value="PAZ domain"/>
    <property type="match status" value="1"/>
</dbReference>
<dbReference type="InterPro" id="IPR012337">
    <property type="entry name" value="RNaseH-like_sf"/>
</dbReference>
<name>W7T785_9STRA</name>
<evidence type="ECO:0000259" key="2">
    <source>
        <dbReference type="PROSITE" id="PS50821"/>
    </source>
</evidence>
<dbReference type="PROSITE" id="PS50822">
    <property type="entry name" value="PIWI"/>
    <property type="match status" value="1"/>
</dbReference>
<dbReference type="CDD" id="cd02846">
    <property type="entry name" value="PAZ_argonaute_like"/>
    <property type="match status" value="1"/>
</dbReference>
<dbReference type="InterPro" id="IPR036397">
    <property type="entry name" value="RNaseH_sf"/>
</dbReference>
<reference evidence="4 5" key="1">
    <citation type="journal article" date="2014" name="Mol. Plant">
        <title>Chromosome Scale Genome Assembly and Transcriptome Profiling of Nannochloropsis gaditana in Nitrogen Depletion.</title>
        <authorList>
            <person name="Corteggiani Carpinelli E."/>
            <person name="Telatin A."/>
            <person name="Vitulo N."/>
            <person name="Forcato C."/>
            <person name="D'Angelo M."/>
            <person name="Schiavon R."/>
            <person name="Vezzi A."/>
            <person name="Giacometti G.M."/>
            <person name="Morosinotto T."/>
            <person name="Valle G."/>
        </authorList>
    </citation>
    <scope>NUCLEOTIDE SEQUENCE [LARGE SCALE GENOMIC DNA]</scope>
    <source>
        <strain evidence="4 5">B-31</strain>
    </source>
</reference>
<dbReference type="PANTHER" id="PTHR22891">
    <property type="entry name" value="EUKARYOTIC TRANSLATION INITIATION FACTOR 2C"/>
    <property type="match status" value="1"/>
</dbReference>
<evidence type="ECO:0000259" key="3">
    <source>
        <dbReference type="PROSITE" id="PS50822"/>
    </source>
</evidence>
<evidence type="ECO:0000256" key="1">
    <source>
        <dbReference type="RuleBase" id="RU361178"/>
    </source>
</evidence>
<dbReference type="Gene3D" id="3.30.420.10">
    <property type="entry name" value="Ribonuclease H-like superfamily/Ribonuclease H"/>
    <property type="match status" value="1"/>
</dbReference>
<comment type="similarity">
    <text evidence="1">Belongs to the argonaute family.</text>
</comment>
<dbReference type="SMART" id="SM01163">
    <property type="entry name" value="DUF1785"/>
    <property type="match status" value="1"/>
</dbReference>
<dbReference type="InterPro" id="IPR003165">
    <property type="entry name" value="Piwi"/>
</dbReference>
<accession>W7T785</accession>
<comment type="caution">
    <text evidence="4">The sequence shown here is derived from an EMBL/GenBank/DDBJ whole genome shotgun (WGS) entry which is preliminary data.</text>
</comment>
<dbReference type="InterPro" id="IPR036085">
    <property type="entry name" value="PAZ_dom_sf"/>
</dbReference>
<dbReference type="InterPro" id="IPR032474">
    <property type="entry name" value="Argonaute_N"/>
</dbReference>
<dbReference type="SMART" id="SM00950">
    <property type="entry name" value="Piwi"/>
    <property type="match status" value="1"/>
</dbReference>
<dbReference type="SMART" id="SM00949">
    <property type="entry name" value="PAZ"/>
    <property type="match status" value="1"/>
</dbReference>
<dbReference type="PROSITE" id="PS50821">
    <property type="entry name" value="PAZ"/>
    <property type="match status" value="1"/>
</dbReference>
<dbReference type="Pfam" id="PF16487">
    <property type="entry name" value="ArgoMid"/>
    <property type="match status" value="1"/>
</dbReference>
<dbReference type="Pfam" id="PF16486">
    <property type="entry name" value="ArgoN"/>
    <property type="match status" value="1"/>
</dbReference>
<organism evidence="4 5">
    <name type="scientific">Nannochloropsis gaditana</name>
    <dbReference type="NCBI Taxonomy" id="72520"/>
    <lineage>
        <taxon>Eukaryota</taxon>
        <taxon>Sar</taxon>
        <taxon>Stramenopiles</taxon>
        <taxon>Ochrophyta</taxon>
        <taxon>Eustigmatophyceae</taxon>
        <taxon>Eustigmatales</taxon>
        <taxon>Monodopsidaceae</taxon>
        <taxon>Nannochloropsis</taxon>
    </lineage>
</organism>
<protein>
    <submittedName>
        <fullName evidence="4">Argo-Piwi</fullName>
    </submittedName>
</protein>
<dbReference type="InterPro" id="IPR032473">
    <property type="entry name" value="Argonaute_Mid_dom"/>
</dbReference>
<dbReference type="GO" id="GO:0003723">
    <property type="term" value="F:RNA binding"/>
    <property type="evidence" value="ECO:0007669"/>
    <property type="project" value="InterPro"/>
</dbReference>
<gene>
    <name evidence="4" type="primary">AGO1</name>
    <name evidence="4" type="ORF">Naga_100230g1</name>
</gene>
<dbReference type="InterPro" id="IPR014811">
    <property type="entry name" value="ArgoL1"/>
</dbReference>
<dbReference type="InterPro" id="IPR003100">
    <property type="entry name" value="PAZ_dom"/>
</dbReference>
<dbReference type="Proteomes" id="UP000019335">
    <property type="component" value="Unassembled WGS sequence"/>
</dbReference>
<evidence type="ECO:0000313" key="4">
    <source>
        <dbReference type="EMBL" id="EWM22342.1"/>
    </source>
</evidence>
<dbReference type="Pfam" id="PF08699">
    <property type="entry name" value="ArgoL1"/>
    <property type="match status" value="1"/>
</dbReference>
<dbReference type="CDD" id="cd04657">
    <property type="entry name" value="Piwi_ago-like"/>
    <property type="match status" value="1"/>
</dbReference>
<feature type="domain" description="PAZ" evidence="2">
    <location>
        <begin position="210"/>
        <end position="322"/>
    </location>
</feature>
<dbReference type="OrthoDB" id="186607at2759"/>
<dbReference type="Gene3D" id="2.170.260.10">
    <property type="entry name" value="paz domain"/>
    <property type="match status" value="1"/>
</dbReference>
<dbReference type="Pfam" id="PF02171">
    <property type="entry name" value="Piwi"/>
    <property type="match status" value="1"/>
</dbReference>
<proteinExistence type="inferred from homology"/>